<dbReference type="EMBL" id="LN483157">
    <property type="protein sequence ID" value="CED84302.1"/>
    <property type="molecule type" value="Genomic_DNA"/>
</dbReference>
<dbReference type="PANTHER" id="PTHR14068:SF0">
    <property type="entry name" value="EUKARYOTIC TRANSLATION INITIATION FACTOR 3 SUBUNIT B"/>
    <property type="match status" value="1"/>
</dbReference>
<dbReference type="Pfam" id="PF08662">
    <property type="entry name" value="eIF2A"/>
    <property type="match status" value="1"/>
</dbReference>
<evidence type="ECO:0000256" key="1">
    <source>
        <dbReference type="ARBA" id="ARBA00022490"/>
    </source>
</evidence>
<evidence type="ECO:0000256" key="2">
    <source>
        <dbReference type="ARBA" id="ARBA00022540"/>
    </source>
</evidence>
<dbReference type="GO" id="GO:0003743">
    <property type="term" value="F:translation initiation factor activity"/>
    <property type="evidence" value="ECO:0007669"/>
    <property type="project" value="UniProtKB-UniRule"/>
</dbReference>
<dbReference type="PIRSF" id="PIRSF036424">
    <property type="entry name" value="eIF3b"/>
    <property type="match status" value="1"/>
</dbReference>
<comment type="function">
    <text evidence="6">Component of the eukaryotic translation initiation factor 3 (eIF-3) complex, which is involved in protein synthesis and, together with other initiation factors, stimulates binding of mRNA and methionyl-tRNAi to the 40S ribosome.</text>
</comment>
<name>A0A0F7SQ31_PHARH</name>
<dbReference type="GO" id="GO:0005852">
    <property type="term" value="C:eukaryotic translation initiation factor 3 complex"/>
    <property type="evidence" value="ECO:0007669"/>
    <property type="project" value="UniProtKB-UniRule"/>
</dbReference>
<dbReference type="GO" id="GO:0033290">
    <property type="term" value="C:eukaryotic 48S preinitiation complex"/>
    <property type="evidence" value="ECO:0007669"/>
    <property type="project" value="UniProtKB-UniRule"/>
</dbReference>
<comment type="similarity">
    <text evidence="5 6">Belongs to the eIF-3 subunit B family.</text>
</comment>
<keyword evidence="2 5" id="KW-0396">Initiation factor</keyword>
<comment type="function">
    <text evidence="5">RNA-binding component of the eukaryotic translation initiation factor 3 (eIF-3) complex, which is involved in protein synthesis of a specialized repertoire of mRNAs and, together with other initiation factors, stimulates binding of mRNA and methionyl-tRNAi to the 40S ribosome. The eIF-3 complex specifically targets and initiates translation of a subset of mRNAs involved in cell proliferation.</text>
</comment>
<dbReference type="GO" id="GO:0016282">
    <property type="term" value="C:eukaryotic 43S preinitiation complex"/>
    <property type="evidence" value="ECO:0007669"/>
    <property type="project" value="UniProtKB-UniRule"/>
</dbReference>
<evidence type="ECO:0000313" key="8">
    <source>
        <dbReference type="EMBL" id="CED84302.1"/>
    </source>
</evidence>
<evidence type="ECO:0000256" key="3">
    <source>
        <dbReference type="ARBA" id="ARBA00022884"/>
    </source>
</evidence>
<dbReference type="GO" id="GO:0003723">
    <property type="term" value="F:RNA binding"/>
    <property type="evidence" value="ECO:0007669"/>
    <property type="project" value="UniProtKB-UniRule"/>
</dbReference>
<comment type="subcellular location">
    <subcellularLocation>
        <location evidence="5 6">Cytoplasm</location>
    </subcellularLocation>
</comment>
<evidence type="ECO:0000256" key="5">
    <source>
        <dbReference type="HAMAP-Rule" id="MF_03001"/>
    </source>
</evidence>
<evidence type="ECO:0000256" key="4">
    <source>
        <dbReference type="ARBA" id="ARBA00022917"/>
    </source>
</evidence>
<dbReference type="PANTHER" id="PTHR14068">
    <property type="entry name" value="EUKARYOTIC TRANSLATION INITIATION FACTOR 3 EIF3 -RELATED"/>
    <property type="match status" value="1"/>
</dbReference>
<dbReference type="InterPro" id="IPR013979">
    <property type="entry name" value="TIF_beta_prop-like"/>
</dbReference>
<protein>
    <recommendedName>
        <fullName evidence="5">Eukaryotic translation initiation factor 3 subunit B</fullName>
        <shortName evidence="5">eIF3b</shortName>
    </recommendedName>
    <alternativeName>
        <fullName evidence="5">Eukaryotic translation initiation factor 3 90 kDa subunit homolog</fullName>
        <shortName evidence="5">eIF3 p90</shortName>
    </alternativeName>
    <alternativeName>
        <fullName evidence="5">Translation initiation factor eIF3, p90 subunit homolog</fullName>
    </alternativeName>
</protein>
<dbReference type="AlphaFoldDB" id="A0A0F7SQ31"/>
<dbReference type="Gene3D" id="2.130.10.10">
    <property type="entry name" value="YVTN repeat-like/Quinoprotein amine dehydrogenase"/>
    <property type="match status" value="2"/>
</dbReference>
<reference evidence="8" key="1">
    <citation type="submission" date="2014-08" db="EMBL/GenBank/DDBJ databases">
        <authorList>
            <person name="Sharma Rahul"/>
            <person name="Thines Marco"/>
        </authorList>
    </citation>
    <scope>NUCLEOTIDE SEQUENCE</scope>
</reference>
<evidence type="ECO:0000259" key="7">
    <source>
        <dbReference type="Pfam" id="PF08662"/>
    </source>
</evidence>
<dbReference type="HAMAP" id="MF_03001">
    <property type="entry name" value="eIF3b"/>
    <property type="match status" value="1"/>
</dbReference>
<sequence>MPVPDHEFDDDLEIDYTEIEDQYKPQLDEGFEHVLVVDNVPIVDESKKGKLLERLCALFNKQNVNVTEDQIIFPWDDEAGSSKGFLFLTMPSAQEADYAARVLDQCKFGKSTLLFNKFSDVERYANVDPQWVEPEEKAFVPKAHLKKWLADPAGRDQYVTLRGQSAAVFWNGRGAQAEEIPYKDAHWGDYFLSWSPLGTFLASTHGPGVALWGGEKFQNLNRYSHPHVALIDFSPCENYLITCSTADYPITVPEGAPTGPDKFSRDEDEGNHIAVWEIKTGRLVRTFPGEFAPSSTGQVKAPRWPALKWSPDDAYVARLTTGTQISIYAAPLMELVDKKSIKIEGVADFAWCPNGEKDKETAGAKAAKGKKENVLAYWTPEVGNQPARVSLIGFPSRTLLRTKNLFNVSDCKLHWQDQGDFLCVKVDRHTKSGKSTFCNLEIFRMREKNYPVEVLELKDPVTAFAWEPKSERFGIVTCNDPNLANPGPGITIKYNVSFYQIDPKKGDFRLFKTLEGKTSNRIFWSPRGRQVVLATFESSQKCDIEFWDLDFTTDELAGKKAEGEWGANVQLLSQTEHYGMTDIAWDPSGRYLTSHATSWRPGTDSGYAIWDFKGQELKRDNVDHFKQFLWRPRPPTLLPKDQQKQVRKSLKEYSRTFDEEDAAADTQGSAEVLQYRRRLIDEWNTWLTAARKALGDQRERLGVYPTGKGSAGETKKEEQDEVVEEWIEEVIEEKEEIVA</sequence>
<dbReference type="InterPro" id="IPR015943">
    <property type="entry name" value="WD40/YVTN_repeat-like_dom_sf"/>
</dbReference>
<accession>A0A0F7SQ31</accession>
<keyword evidence="3 5" id="KW-0694">RNA-binding</keyword>
<dbReference type="InterPro" id="IPR011400">
    <property type="entry name" value="EIF3B"/>
</dbReference>
<proteinExistence type="inferred from homology"/>
<comment type="subunit">
    <text evidence="5 6">Component of the eukaryotic translation initiation factor 3 (eIF-3) complex.</text>
</comment>
<dbReference type="GO" id="GO:0031369">
    <property type="term" value="F:translation initiation factor binding"/>
    <property type="evidence" value="ECO:0007669"/>
    <property type="project" value="InterPro"/>
</dbReference>
<keyword evidence="1 5" id="KW-0963">Cytoplasm</keyword>
<keyword evidence="4 5" id="KW-0648">Protein biosynthesis</keyword>
<evidence type="ECO:0000256" key="6">
    <source>
        <dbReference type="PIRNR" id="PIRNR036424"/>
    </source>
</evidence>
<dbReference type="Gene3D" id="3.30.70.330">
    <property type="match status" value="1"/>
</dbReference>
<dbReference type="InterPro" id="IPR012677">
    <property type="entry name" value="Nucleotide-bd_a/b_plait_sf"/>
</dbReference>
<dbReference type="GO" id="GO:0001732">
    <property type="term" value="P:formation of cytoplasmic translation initiation complex"/>
    <property type="evidence" value="ECO:0007669"/>
    <property type="project" value="UniProtKB-UniRule"/>
</dbReference>
<dbReference type="SUPFAM" id="SSF82171">
    <property type="entry name" value="DPP6 N-terminal domain-like"/>
    <property type="match status" value="1"/>
</dbReference>
<organism evidence="8">
    <name type="scientific">Phaffia rhodozyma</name>
    <name type="common">Yeast</name>
    <name type="synonym">Xanthophyllomyces dendrorhous</name>
    <dbReference type="NCBI Taxonomy" id="264483"/>
    <lineage>
        <taxon>Eukaryota</taxon>
        <taxon>Fungi</taxon>
        <taxon>Dikarya</taxon>
        <taxon>Basidiomycota</taxon>
        <taxon>Agaricomycotina</taxon>
        <taxon>Tremellomycetes</taxon>
        <taxon>Cystofilobasidiales</taxon>
        <taxon>Mrakiaceae</taxon>
        <taxon>Phaffia</taxon>
    </lineage>
</organism>
<feature type="domain" description="Translation initiation factor beta propellor-like" evidence="7">
    <location>
        <begin position="403"/>
        <end position="627"/>
    </location>
</feature>
<gene>
    <name evidence="5" type="primary">PRT1</name>
</gene>